<sequence length="118" mass="13321">MHRLFHELRWQLLAAQVSFQTDFRTAYDQMTGLLDPLFFLRIPEENDKEDDPLPPTPSTPPPSSDTVDTADNSQEGLRKAGGAPCVMIMELLLLLLEEENIVPFETGMTSKNFLWGKG</sequence>
<gene>
    <name evidence="2" type="ORF">D9757_002250</name>
</gene>
<evidence type="ECO:0000313" key="2">
    <source>
        <dbReference type="EMBL" id="KAF5392576.1"/>
    </source>
</evidence>
<evidence type="ECO:0000256" key="1">
    <source>
        <dbReference type="SAM" id="MobiDB-lite"/>
    </source>
</evidence>
<dbReference type="Proteomes" id="UP000518752">
    <property type="component" value="Unassembled WGS sequence"/>
</dbReference>
<reference evidence="2 3" key="1">
    <citation type="journal article" date="2020" name="ISME J.">
        <title>Uncovering the hidden diversity of litter-decomposition mechanisms in mushroom-forming fungi.</title>
        <authorList>
            <person name="Floudas D."/>
            <person name="Bentzer J."/>
            <person name="Ahren D."/>
            <person name="Johansson T."/>
            <person name="Persson P."/>
            <person name="Tunlid A."/>
        </authorList>
    </citation>
    <scope>NUCLEOTIDE SEQUENCE [LARGE SCALE GENOMIC DNA]</scope>
    <source>
        <strain evidence="2 3">CBS 406.79</strain>
    </source>
</reference>
<evidence type="ECO:0000313" key="3">
    <source>
        <dbReference type="Proteomes" id="UP000518752"/>
    </source>
</evidence>
<keyword evidence="3" id="KW-1185">Reference proteome</keyword>
<accession>A0A8H5I057</accession>
<feature type="region of interest" description="Disordered" evidence="1">
    <location>
        <begin position="44"/>
        <end position="79"/>
    </location>
</feature>
<comment type="caution">
    <text evidence="2">The sequence shown here is derived from an EMBL/GenBank/DDBJ whole genome shotgun (WGS) entry which is preliminary data.</text>
</comment>
<organism evidence="2 3">
    <name type="scientific">Collybiopsis confluens</name>
    <dbReference type="NCBI Taxonomy" id="2823264"/>
    <lineage>
        <taxon>Eukaryota</taxon>
        <taxon>Fungi</taxon>
        <taxon>Dikarya</taxon>
        <taxon>Basidiomycota</taxon>
        <taxon>Agaricomycotina</taxon>
        <taxon>Agaricomycetes</taxon>
        <taxon>Agaricomycetidae</taxon>
        <taxon>Agaricales</taxon>
        <taxon>Marasmiineae</taxon>
        <taxon>Omphalotaceae</taxon>
        <taxon>Collybiopsis</taxon>
    </lineage>
</organism>
<dbReference type="AlphaFoldDB" id="A0A8H5I057"/>
<protein>
    <submittedName>
        <fullName evidence="2">Uncharacterized protein</fullName>
    </submittedName>
</protein>
<feature type="compositionally biased region" description="Pro residues" evidence="1">
    <location>
        <begin position="53"/>
        <end position="63"/>
    </location>
</feature>
<name>A0A8H5I057_9AGAR</name>
<dbReference type="EMBL" id="JAACJN010000005">
    <property type="protein sequence ID" value="KAF5392576.1"/>
    <property type="molecule type" value="Genomic_DNA"/>
</dbReference>
<proteinExistence type="predicted"/>